<dbReference type="AlphaFoldDB" id="A0A562UQ43"/>
<dbReference type="EMBL" id="VLLL01000010">
    <property type="protein sequence ID" value="TWJ07745.1"/>
    <property type="molecule type" value="Genomic_DNA"/>
</dbReference>
<gene>
    <name evidence="1" type="ORF">LX16_4906</name>
</gene>
<reference evidence="1 2" key="1">
    <citation type="journal article" date="2013" name="Stand. Genomic Sci.">
        <title>Genomic Encyclopedia of Type Strains, Phase I: The one thousand microbial genomes (KMG-I) project.</title>
        <authorList>
            <person name="Kyrpides N.C."/>
            <person name="Woyke T."/>
            <person name="Eisen J.A."/>
            <person name="Garrity G."/>
            <person name="Lilburn T.G."/>
            <person name="Beck B.J."/>
            <person name="Whitman W.B."/>
            <person name="Hugenholtz P."/>
            <person name="Klenk H.P."/>
        </authorList>
    </citation>
    <scope>NUCLEOTIDE SEQUENCE [LARGE SCALE GENOMIC DNA]</scope>
    <source>
        <strain evidence="1 2">DSM 45044</strain>
    </source>
</reference>
<protein>
    <submittedName>
        <fullName evidence="1">Uncharacterized protein</fullName>
    </submittedName>
</protein>
<keyword evidence="2" id="KW-1185">Reference proteome</keyword>
<organism evidence="1 2">
    <name type="scientific">Stackebrandtia albiflava</name>
    <dbReference type="NCBI Taxonomy" id="406432"/>
    <lineage>
        <taxon>Bacteria</taxon>
        <taxon>Bacillati</taxon>
        <taxon>Actinomycetota</taxon>
        <taxon>Actinomycetes</taxon>
        <taxon>Glycomycetales</taxon>
        <taxon>Glycomycetaceae</taxon>
        <taxon>Stackebrandtia</taxon>
    </lineage>
</organism>
<evidence type="ECO:0000313" key="1">
    <source>
        <dbReference type="EMBL" id="TWJ07745.1"/>
    </source>
</evidence>
<sequence length="140" mass="15598">MTVNVSPDGPGTDSRSAGSREDVGMRYVRIAPIVEDGWFKGYFMDAEGYLAALPGFAAALPPGAREYAEDPAHYYFFGDRCVRGCLWSSFVASGGPVECIRKAEEVLRTGVVRRILRQRREAPTGRRAVEQQDRRQPLRT</sequence>
<dbReference type="RefSeq" id="WP_147143895.1">
    <property type="nucleotide sequence ID" value="NZ_BAABIJ010000006.1"/>
</dbReference>
<dbReference type="Proteomes" id="UP000321617">
    <property type="component" value="Unassembled WGS sequence"/>
</dbReference>
<proteinExistence type="predicted"/>
<accession>A0A562UQ43</accession>
<name>A0A562UQ43_9ACTN</name>
<evidence type="ECO:0000313" key="2">
    <source>
        <dbReference type="Proteomes" id="UP000321617"/>
    </source>
</evidence>
<comment type="caution">
    <text evidence="1">The sequence shown here is derived from an EMBL/GenBank/DDBJ whole genome shotgun (WGS) entry which is preliminary data.</text>
</comment>